<dbReference type="KEGG" id="sre:PTSG_04089"/>
<feature type="region of interest" description="Disordered" evidence="2">
    <location>
        <begin position="744"/>
        <end position="775"/>
    </location>
</feature>
<name>F2U6J9_SALR5</name>
<dbReference type="GeneID" id="16075563"/>
<protein>
    <recommendedName>
        <fullName evidence="3">SH2 domain-containing protein</fullName>
    </recommendedName>
</protein>
<feature type="region of interest" description="Disordered" evidence="2">
    <location>
        <begin position="568"/>
        <end position="637"/>
    </location>
</feature>
<dbReference type="RefSeq" id="XP_004994985.1">
    <property type="nucleotide sequence ID" value="XM_004994928.1"/>
</dbReference>
<sequence>MTTPASSTSPSSPLSQQQQQQLGVPGRLLCDNVRYLGHVRMAGSAEDNKEDARTAKHIQDIHLLFRSGRAPRHAPPHAGSPLCLIAGTDSFSIVHPRLGPSPSHAHNSGGDEQPEQGAGDAQLVLHVPLAHVVIAHAIRNSVYIALAQPPHAEQSHAPPSQQHSQLVCHCLEFDLATAAHMPMQLQDSITAFQEHGQTRNKEGGKHTTSDNKDKKDRKDRKDKEDKKDKKGRDASRRGRSKSLRRRSAGILYPVHRLFRRETATLSGTLTPADLAPQQPHQRQGRRPEHGVQGTQGTPATTAATTTATTATTTDKQSRRRSFLFGRSWRRRRSDGAGHHYEDNAARGDELARERQRQFEGLALSPHTRSPATSPHRTAQGHDGYNNSSTNGSTNTISTTPRRWSSGVVLDYGATPLSLSPSPPPLPPPRPLSAHHDGGRSVRHVGYDDDDDDDDDYDDEALYEQLDKLDLDGLNAEGSDQPSSQPSGRRGAASSSAPVSSTPSALGSPTSSPRVLPRPALSLASLMGSSHDANTNDTRSRNGNIHARGTGVNWNQSSHTTAIDTRMFDMHSSGGTSATSTATDSNRSSGYRGAQTPTPPTMPSSNPHTQQRTASNTHARANTRNHAPTPTFMLARPAKAAGPLRVRVVDETLYDQEQQPSHGSDGVGGEGGDDVTFGFGGLVGHSNSTRSGGSTHGSGSGSGGGGVRVGRSGTLVACDQSAVIGGTDAGARSRSSTVTSTAAVAGGAATSNSARVTVPAGPPPPPLPSRNSTVRGTEEGGYFEWTPGMRPRSGTYHRVLPRRHSSHAVDSADGDGSRGDSGGNGGEHGGVRARSATMANMPDWFLGAVAAQTAARVLAGAPVGTFVVRARAGLRASDYVLSVKSNDGSVQHGDFIKGPDGLYQLPDGAFASPSLASFAFRFMRAKKPFPGTTTPLMSPLC</sequence>
<dbReference type="PROSITE" id="PS50001">
    <property type="entry name" value="SH2"/>
    <property type="match status" value="1"/>
</dbReference>
<feature type="region of interest" description="Disordered" evidence="2">
    <location>
        <begin position="267"/>
        <end position="401"/>
    </location>
</feature>
<feature type="compositionally biased region" description="Low complexity" evidence="2">
    <location>
        <begin position="683"/>
        <end position="692"/>
    </location>
</feature>
<feature type="region of interest" description="Disordered" evidence="2">
    <location>
        <begin position="94"/>
        <end position="117"/>
    </location>
</feature>
<keyword evidence="1" id="KW-0727">SH2 domain</keyword>
<dbReference type="InterPro" id="IPR036860">
    <property type="entry name" value="SH2_dom_sf"/>
</dbReference>
<dbReference type="InParanoid" id="F2U6J9"/>
<gene>
    <name evidence="4" type="ORF">PTSG_04089</name>
</gene>
<dbReference type="EMBL" id="GL832963">
    <property type="protein sequence ID" value="EGD83481.1"/>
    <property type="molecule type" value="Genomic_DNA"/>
</dbReference>
<feature type="region of interest" description="Disordered" evidence="2">
    <location>
        <begin position="414"/>
        <end position="457"/>
    </location>
</feature>
<feature type="region of interest" description="Disordered" evidence="2">
    <location>
        <begin position="800"/>
        <end position="830"/>
    </location>
</feature>
<dbReference type="SUPFAM" id="SSF55550">
    <property type="entry name" value="SH2 domain"/>
    <property type="match status" value="1"/>
</dbReference>
<dbReference type="InterPro" id="IPR000980">
    <property type="entry name" value="SH2"/>
</dbReference>
<feature type="compositionally biased region" description="Polar residues" evidence="2">
    <location>
        <begin position="526"/>
        <end position="542"/>
    </location>
</feature>
<organism evidence="5">
    <name type="scientific">Salpingoeca rosetta (strain ATCC 50818 / BSB-021)</name>
    <dbReference type="NCBI Taxonomy" id="946362"/>
    <lineage>
        <taxon>Eukaryota</taxon>
        <taxon>Choanoflagellata</taxon>
        <taxon>Craspedida</taxon>
        <taxon>Salpingoecidae</taxon>
        <taxon>Salpingoeca</taxon>
    </lineage>
</organism>
<dbReference type="Gene3D" id="3.30.505.10">
    <property type="entry name" value="SH2 domain"/>
    <property type="match status" value="1"/>
</dbReference>
<feature type="compositionally biased region" description="Low complexity" evidence="2">
    <location>
        <begin position="482"/>
        <end position="504"/>
    </location>
</feature>
<feature type="compositionally biased region" description="Low complexity" evidence="2">
    <location>
        <begin position="1"/>
        <end position="21"/>
    </location>
</feature>
<evidence type="ECO:0000256" key="1">
    <source>
        <dbReference type="PROSITE-ProRule" id="PRU00191"/>
    </source>
</evidence>
<feature type="region of interest" description="Disordered" evidence="2">
    <location>
        <begin position="1"/>
        <end position="23"/>
    </location>
</feature>
<feature type="compositionally biased region" description="Gly residues" evidence="2">
    <location>
        <begin position="818"/>
        <end position="827"/>
    </location>
</feature>
<reference evidence="4" key="1">
    <citation type="submission" date="2009-08" db="EMBL/GenBank/DDBJ databases">
        <title>Annotation of Salpingoeca rosetta.</title>
        <authorList>
            <consortium name="The Broad Institute Genome Sequencing Platform"/>
            <person name="Russ C."/>
            <person name="Cuomo C."/>
            <person name="Burger G."/>
            <person name="Gray M.W."/>
            <person name="Holland P.W.H."/>
            <person name="King N."/>
            <person name="Lang F.B.F."/>
            <person name="Roger A.J."/>
            <person name="Ruiz-Trillo I."/>
            <person name="Young S.K."/>
            <person name="Zeng Q."/>
            <person name="Gargeya S."/>
            <person name="Alvarado L."/>
            <person name="Berlin A."/>
            <person name="Chapman S.B."/>
            <person name="Chen Z."/>
            <person name="Freedman E."/>
            <person name="Gellesch M."/>
            <person name="Goldberg J."/>
            <person name="Griggs A."/>
            <person name="Gujja S."/>
            <person name="Heilman E."/>
            <person name="Heiman D."/>
            <person name="Howarth C."/>
            <person name="Mehta T."/>
            <person name="Neiman D."/>
            <person name="Pearson M."/>
            <person name="Roberts A."/>
            <person name="Saif S."/>
            <person name="Shea T."/>
            <person name="Shenoy N."/>
            <person name="Sisk P."/>
            <person name="Stolte C."/>
            <person name="Sykes S."/>
            <person name="White J."/>
            <person name="Yandava C."/>
            <person name="Haas B."/>
            <person name="Nusbaum C."/>
            <person name="Birren B."/>
        </authorList>
    </citation>
    <scope>NUCLEOTIDE SEQUENCE [LARGE SCALE GENOMIC DNA]</scope>
    <source>
        <strain evidence="4">ATCC 50818</strain>
    </source>
</reference>
<accession>F2U6J9</accession>
<feature type="domain" description="SH2" evidence="3">
    <location>
        <begin position="843"/>
        <end position="939"/>
    </location>
</feature>
<dbReference type="Proteomes" id="UP000007799">
    <property type="component" value="Unassembled WGS sequence"/>
</dbReference>
<evidence type="ECO:0000313" key="4">
    <source>
        <dbReference type="EMBL" id="EGD83481.1"/>
    </source>
</evidence>
<feature type="compositionally biased region" description="Polar residues" evidence="2">
    <location>
        <begin position="609"/>
        <end position="627"/>
    </location>
</feature>
<feature type="compositionally biased region" description="Basic residues" evidence="2">
    <location>
        <begin position="237"/>
        <end position="247"/>
    </location>
</feature>
<feature type="region of interest" description="Disordered" evidence="2">
    <location>
        <begin position="471"/>
        <end position="556"/>
    </location>
</feature>
<feature type="compositionally biased region" description="Low complexity" evidence="2">
    <location>
        <begin position="744"/>
        <end position="753"/>
    </location>
</feature>
<evidence type="ECO:0000256" key="2">
    <source>
        <dbReference type="SAM" id="MobiDB-lite"/>
    </source>
</evidence>
<feature type="compositionally biased region" description="Low complexity" evidence="2">
    <location>
        <begin position="385"/>
        <end position="399"/>
    </location>
</feature>
<feature type="compositionally biased region" description="Low complexity" evidence="2">
    <location>
        <begin position="571"/>
        <end position="582"/>
    </location>
</feature>
<feature type="compositionally biased region" description="Basic and acidic residues" evidence="2">
    <location>
        <begin position="196"/>
        <end position="236"/>
    </location>
</feature>
<feature type="compositionally biased region" description="Gly residues" evidence="2">
    <location>
        <begin position="693"/>
        <end position="707"/>
    </location>
</feature>
<feature type="compositionally biased region" description="Polar residues" evidence="2">
    <location>
        <begin position="366"/>
        <end position="376"/>
    </location>
</feature>
<feature type="compositionally biased region" description="Low complexity" evidence="2">
    <location>
        <begin position="299"/>
        <end position="313"/>
    </location>
</feature>
<feature type="compositionally biased region" description="Basic residues" evidence="2">
    <location>
        <begin position="317"/>
        <end position="332"/>
    </location>
</feature>
<proteinExistence type="predicted"/>
<keyword evidence="5" id="KW-1185">Reference proteome</keyword>
<evidence type="ECO:0000259" key="3">
    <source>
        <dbReference type="PROSITE" id="PS50001"/>
    </source>
</evidence>
<dbReference type="AlphaFoldDB" id="F2U6J9"/>
<feature type="compositionally biased region" description="Pro residues" evidence="2">
    <location>
        <begin position="420"/>
        <end position="430"/>
    </location>
</feature>
<dbReference type="CDD" id="cd00173">
    <property type="entry name" value="SH2"/>
    <property type="match status" value="1"/>
</dbReference>
<feature type="compositionally biased region" description="Acidic residues" evidence="2">
    <location>
        <begin position="447"/>
        <end position="457"/>
    </location>
</feature>
<evidence type="ECO:0000313" key="5">
    <source>
        <dbReference type="Proteomes" id="UP000007799"/>
    </source>
</evidence>
<dbReference type="OMA" id="NTHARAN"/>
<feature type="compositionally biased region" description="Basic and acidic residues" evidence="2">
    <location>
        <begin position="333"/>
        <end position="357"/>
    </location>
</feature>
<feature type="region of interest" description="Disordered" evidence="2">
    <location>
        <begin position="196"/>
        <end position="247"/>
    </location>
</feature>
<feature type="region of interest" description="Disordered" evidence="2">
    <location>
        <begin position="655"/>
        <end position="707"/>
    </location>
</feature>